<evidence type="ECO:0000313" key="1">
    <source>
        <dbReference type="EMBL" id="ABC82634.1"/>
    </source>
</evidence>
<dbReference type="AlphaFoldDB" id="Q2IDH4"/>
<evidence type="ECO:0000313" key="2">
    <source>
        <dbReference type="Proteomes" id="UP000001935"/>
    </source>
</evidence>
<dbReference type="HOGENOM" id="CLU_100182_1_0_7"/>
<dbReference type="eggNOG" id="COG0727">
    <property type="taxonomic scope" value="Bacteria"/>
</dbReference>
<gene>
    <name evidence="1" type="ordered locus">Adeh_2864</name>
</gene>
<dbReference type="STRING" id="290397.Adeh_2864"/>
<reference evidence="1 2" key="1">
    <citation type="submission" date="2006-01" db="EMBL/GenBank/DDBJ databases">
        <title>Complete sequence of Anaeromyxobacter dehalogenans 2CP-C.</title>
        <authorList>
            <consortium name="US DOE Joint Genome Institute"/>
            <person name="Copeland A."/>
            <person name="Lucas S."/>
            <person name="Lapidus A."/>
            <person name="Barry K."/>
            <person name="Detter J.C."/>
            <person name="Glavina T."/>
            <person name="Hammon N."/>
            <person name="Israni S."/>
            <person name="Pitluck S."/>
            <person name="Brettin T."/>
            <person name="Bruce D."/>
            <person name="Han C."/>
            <person name="Tapia R."/>
            <person name="Gilna P."/>
            <person name="Kiss H."/>
            <person name="Schmutz J."/>
            <person name="Larimer F."/>
            <person name="Land M."/>
            <person name="Kyrpides N."/>
            <person name="Anderson I."/>
            <person name="Sanford R.A."/>
            <person name="Ritalahti K.M."/>
            <person name="Thomas H.S."/>
            <person name="Kirby J.R."/>
            <person name="Zhulin I.B."/>
            <person name="Loeffler F.E."/>
            <person name="Richardson P."/>
        </authorList>
    </citation>
    <scope>NUCLEOTIDE SEQUENCE [LARGE SCALE GENOMIC DNA]</scope>
    <source>
        <strain evidence="1 2">2CP-C</strain>
    </source>
</reference>
<protein>
    <recommendedName>
        <fullName evidence="3">YkgJ family cysteine cluster protein</fullName>
    </recommendedName>
</protein>
<accession>Q2IDH4</accession>
<name>Q2IDH4_ANADE</name>
<dbReference type="Pfam" id="PF03692">
    <property type="entry name" value="CxxCxxCC"/>
    <property type="match status" value="1"/>
</dbReference>
<dbReference type="EMBL" id="CP000251">
    <property type="protein sequence ID" value="ABC82634.1"/>
    <property type="molecule type" value="Genomic_DNA"/>
</dbReference>
<dbReference type="RefSeq" id="WP_011421916.1">
    <property type="nucleotide sequence ID" value="NC_007760.1"/>
</dbReference>
<dbReference type="KEGG" id="ade:Adeh_2864"/>
<organism evidence="1 2">
    <name type="scientific">Anaeromyxobacter dehalogenans (strain 2CP-C)</name>
    <dbReference type="NCBI Taxonomy" id="290397"/>
    <lineage>
        <taxon>Bacteria</taxon>
        <taxon>Pseudomonadati</taxon>
        <taxon>Myxococcota</taxon>
        <taxon>Myxococcia</taxon>
        <taxon>Myxococcales</taxon>
        <taxon>Cystobacterineae</taxon>
        <taxon>Anaeromyxobacteraceae</taxon>
        <taxon>Anaeromyxobacter</taxon>
    </lineage>
</organism>
<dbReference type="InterPro" id="IPR005358">
    <property type="entry name" value="Puta_zinc/iron-chelating_dom"/>
</dbReference>
<sequence length="233" mass="23690">MLDEAVARCREAVGALAQRGLAGADEAGLAALLDGVERAVAAALDAARPSGTPVPACGPGCSSCCVLNVGTLPVEGAVAAARLRAGLEPGAAAALGARLLAFHDRVRWLEDRERIAGRVACPLLDGAGRCAIHPARPLACRSVSAVDRGDCRTALALAAADGDDDGEDGRAPVVRMDVAQRALYLEALDALAGALARRGLDARRRDVSGMVGHFLARPGALDAWLAGAPLPLD</sequence>
<evidence type="ECO:0008006" key="3">
    <source>
        <dbReference type="Google" id="ProtNLM"/>
    </source>
</evidence>
<dbReference type="OrthoDB" id="9810361at2"/>
<proteinExistence type="predicted"/>
<dbReference type="Proteomes" id="UP000001935">
    <property type="component" value="Chromosome"/>
</dbReference>